<feature type="chain" id="PRO_5044816916" evidence="3">
    <location>
        <begin position="25"/>
        <end position="684"/>
    </location>
</feature>
<evidence type="ECO:0000256" key="1">
    <source>
        <dbReference type="SAM" id="MobiDB-lite"/>
    </source>
</evidence>
<accession>A0ABD3PLS7</accession>
<organism evidence="4 5">
    <name type="scientific">Cyclotella atomus</name>
    <dbReference type="NCBI Taxonomy" id="382360"/>
    <lineage>
        <taxon>Eukaryota</taxon>
        <taxon>Sar</taxon>
        <taxon>Stramenopiles</taxon>
        <taxon>Ochrophyta</taxon>
        <taxon>Bacillariophyta</taxon>
        <taxon>Coscinodiscophyceae</taxon>
        <taxon>Thalassiosirophycidae</taxon>
        <taxon>Stephanodiscales</taxon>
        <taxon>Stephanodiscaceae</taxon>
        <taxon>Cyclotella</taxon>
    </lineage>
</organism>
<evidence type="ECO:0000256" key="3">
    <source>
        <dbReference type="SAM" id="SignalP"/>
    </source>
</evidence>
<keyword evidence="5" id="KW-1185">Reference proteome</keyword>
<keyword evidence="2" id="KW-0472">Membrane</keyword>
<evidence type="ECO:0000313" key="4">
    <source>
        <dbReference type="EMBL" id="KAL3788643.1"/>
    </source>
</evidence>
<dbReference type="AlphaFoldDB" id="A0ABD3PLS7"/>
<proteinExistence type="predicted"/>
<protein>
    <submittedName>
        <fullName evidence="4">Uncharacterized protein</fullName>
    </submittedName>
</protein>
<feature type="compositionally biased region" description="Low complexity" evidence="1">
    <location>
        <begin position="44"/>
        <end position="73"/>
    </location>
</feature>
<feature type="signal peptide" evidence="3">
    <location>
        <begin position="1"/>
        <end position="24"/>
    </location>
</feature>
<gene>
    <name evidence="4" type="ORF">ACHAWO_011859</name>
</gene>
<keyword evidence="2" id="KW-0812">Transmembrane</keyword>
<feature type="compositionally biased region" description="Acidic residues" evidence="1">
    <location>
        <begin position="659"/>
        <end position="684"/>
    </location>
</feature>
<keyword evidence="2" id="KW-1133">Transmembrane helix</keyword>
<feature type="region of interest" description="Disordered" evidence="1">
    <location>
        <begin position="616"/>
        <end position="684"/>
    </location>
</feature>
<feature type="compositionally biased region" description="Polar residues" evidence="1">
    <location>
        <begin position="629"/>
        <end position="639"/>
    </location>
</feature>
<dbReference type="EMBL" id="JALLPJ020000557">
    <property type="protein sequence ID" value="KAL3788643.1"/>
    <property type="molecule type" value="Genomic_DNA"/>
</dbReference>
<evidence type="ECO:0000313" key="5">
    <source>
        <dbReference type="Proteomes" id="UP001530400"/>
    </source>
</evidence>
<comment type="caution">
    <text evidence="4">The sequence shown here is derived from an EMBL/GenBank/DDBJ whole genome shotgun (WGS) entry which is preliminary data.</text>
</comment>
<evidence type="ECO:0000256" key="2">
    <source>
        <dbReference type="SAM" id="Phobius"/>
    </source>
</evidence>
<feature type="transmembrane region" description="Helical" evidence="2">
    <location>
        <begin position="529"/>
        <end position="551"/>
    </location>
</feature>
<feature type="region of interest" description="Disordered" evidence="1">
    <location>
        <begin position="28"/>
        <end position="84"/>
    </location>
</feature>
<name>A0ABD3PLS7_9STRA</name>
<keyword evidence="3" id="KW-0732">Signal</keyword>
<dbReference type="Proteomes" id="UP001530400">
    <property type="component" value="Unassembled WGS sequence"/>
</dbReference>
<sequence>MSTSRSHMHQTALLILSLLPAALSNGHDASAEATSSPPIRRLQNNNRPNKQNNRPNNRPNNNRPNNNRPNKQPTPSQSRPIPPFLGIDTLLSPTLIDDDRSHGTIFDIVTTPSSKSISITDIEFYTLTSEFGQDRASLNGLTIDYQIYAKEGSWHDVTIKEFSPISLGNMTLDFNFTDVEENNMGYSRHRIPLEDSIRLNGNGTRYSLYVGLSERIMLFQNSARDIADADANIVYVEGMDYIPVVETKDMVLYYGGGVMVYPLSKANHAVYFRKPRGFVGRIWYERDACMPSVVYWSECEGLSGGMSEDERIEEVEYGDTFYGGIASFGKENGGNASSSENSNAEAAPTVSPAPSVFGEQVYLVITFGEAPMGKMMDLTAQSTFERVLKEFYQEQDVLAINDVDLYSVKVWLQQFVLPEWAERALQGNSQRESAIVQYQITTILTITNSALPHLITRDLMLNALIDNQTPFFKSLKLTPELTPYLQNSGYIASIQSVDELTSPPTLSPTDAPTIATTEPIVVREPTPPLVIAAILLIIIYTCSILFSTCYLKRARNEMEHDRDQERLLKSTTIEPDIKGSKADFEDKPLVEDKGKKKKGFRNTLFKKNKVVASSRNLMSNKNLMGGSKNDISYKSNGSESHSRERTSSAEDSSEGSYSSEDEESYESEESDDVSEDDSEELSIT</sequence>
<reference evidence="4 5" key="1">
    <citation type="submission" date="2024-10" db="EMBL/GenBank/DDBJ databases">
        <title>Updated reference genomes for cyclostephanoid diatoms.</title>
        <authorList>
            <person name="Roberts W.R."/>
            <person name="Alverson A.J."/>
        </authorList>
    </citation>
    <scope>NUCLEOTIDE SEQUENCE [LARGE SCALE GENOMIC DNA]</scope>
    <source>
        <strain evidence="4 5">AJA010-31</strain>
    </source>
</reference>